<sequence>MVGMGKLKRDEAKRGRMAMTQLRKTLRRHGSTLLKNLEEIQRFQYFIEFLPHLSWGTNSPDRQNRSFPGHENMVTKKPSLPPDLLRRDVVNAWEKCMTHGFNSIPRCCSYRNGVLRSADQRGPEIRLSSRIGKRGISWNIPPPAQIEPETTVE</sequence>
<reference evidence="2" key="2">
    <citation type="submission" date="2025-08" db="UniProtKB">
        <authorList>
            <consortium name="RefSeq"/>
        </authorList>
    </citation>
    <scope>IDENTIFICATION</scope>
</reference>
<dbReference type="GeneID" id="84592007"/>
<reference evidence="2" key="1">
    <citation type="submission" date="2025-02" db="EMBL/GenBank/DDBJ databases">
        <authorList>
            <consortium name="NCBI Genome Project"/>
        </authorList>
    </citation>
    <scope>NUCLEOTIDE SEQUENCE</scope>
</reference>
<proteinExistence type="predicted"/>
<feature type="region of interest" description="Disordered" evidence="1">
    <location>
        <begin position="60"/>
        <end position="80"/>
    </location>
</feature>
<dbReference type="AlphaFoldDB" id="A0AAJ8DZ31"/>
<evidence type="ECO:0000256" key="1">
    <source>
        <dbReference type="SAM" id="MobiDB-lite"/>
    </source>
</evidence>
<protein>
    <submittedName>
        <fullName evidence="2">Uncharacterized protein</fullName>
    </submittedName>
</protein>
<dbReference type="RefSeq" id="XP_059601385.1">
    <property type="nucleotide sequence ID" value="XM_059749721.1"/>
</dbReference>
<organism evidence="2">
    <name type="scientific">Aspergillus niger</name>
    <dbReference type="NCBI Taxonomy" id="5061"/>
    <lineage>
        <taxon>Eukaryota</taxon>
        <taxon>Fungi</taxon>
        <taxon>Dikarya</taxon>
        <taxon>Ascomycota</taxon>
        <taxon>Pezizomycotina</taxon>
        <taxon>Eurotiomycetes</taxon>
        <taxon>Eurotiomycetidae</taxon>
        <taxon>Eurotiales</taxon>
        <taxon>Aspergillaceae</taxon>
        <taxon>Aspergillus</taxon>
        <taxon>Aspergillus subgen. Circumdati</taxon>
    </lineage>
</organism>
<dbReference type="VEuPathDB" id="FungiDB:An09g03410"/>
<name>A0AAJ8DZ31_ASPNG</name>
<evidence type="ECO:0000313" key="2">
    <source>
        <dbReference type="RefSeq" id="XP_059601385.1"/>
    </source>
</evidence>
<dbReference type="KEGG" id="ang:An09g03410"/>
<gene>
    <name evidence="2" type="ORF">An09g03410</name>
</gene>
<accession>A0AAJ8DZ31</accession>